<keyword evidence="1" id="KW-0805">Transcription regulation</keyword>
<evidence type="ECO:0000256" key="1">
    <source>
        <dbReference type="ARBA" id="ARBA00023015"/>
    </source>
</evidence>
<dbReference type="InterPro" id="IPR009057">
    <property type="entry name" value="Homeodomain-like_sf"/>
</dbReference>
<accession>A0A1V9YJT3</accession>
<dbReference type="PANTHER" id="PTHR31499">
    <property type="entry name" value="MYB FAMILY TRANSCRIPTION FACTOR PHL11"/>
    <property type="match status" value="1"/>
</dbReference>
<dbReference type="Gene3D" id="1.10.10.60">
    <property type="entry name" value="Homeodomain-like"/>
    <property type="match status" value="1"/>
</dbReference>
<feature type="region of interest" description="Disordered" evidence="4">
    <location>
        <begin position="78"/>
        <end position="113"/>
    </location>
</feature>
<sequence>SGRTTLRERRCSPRPTHLPRRPPGLAAANYRLKPAKGSLTPSFMIMATTNPSSLASVPPNMKLLELAAMKAHGAPVLRQSSDLKSNEPSESAESDSTPTPVNGSTQSASGRKYERRTKRFIWPDELHRLFVAAVFDVGLKNASPKALLTLMGSSACSSGLTTEHLKSHLQKYRLNYDRSRVEFLKFYDESVSEAAKQHKRKGKVVQQGAVSSLFPICPTSKKRKTSDDAVDDGSSDDEEDEKVAKVVATTQNITRQLDVQAKTLHMQAQFQEEIQQQLYEQALLQRQLQERLSQVTMAKGITESALNAARSAAARSSTAPAPSSNPVSKATAPSHRHHAPSPHQNQFSHHLAALSQLGPSGDPGSAENNMQWNLGLLQPASSHGSPFPVSPRGPTAAMSLEQQNASHLQMQMAMQQQMYLHRQMLLRKVEVSQQQPGLLPQETATWNSNASAAPASRPTLDQQAAAAEQWPPDDVQSKVSTPGLPLPDESKPATPSGDVMDLYGWDKLNLDVDMNDDLFSFLK</sequence>
<feature type="region of interest" description="Disordered" evidence="4">
    <location>
        <begin position="448"/>
        <end position="498"/>
    </location>
</feature>
<feature type="region of interest" description="Disordered" evidence="4">
    <location>
        <begin position="220"/>
        <end position="241"/>
    </location>
</feature>
<organism evidence="5 6">
    <name type="scientific">Achlya hypogyna</name>
    <name type="common">Oomycete</name>
    <name type="synonym">Protoachlya hypogyna</name>
    <dbReference type="NCBI Taxonomy" id="1202772"/>
    <lineage>
        <taxon>Eukaryota</taxon>
        <taxon>Sar</taxon>
        <taxon>Stramenopiles</taxon>
        <taxon>Oomycota</taxon>
        <taxon>Saprolegniomycetes</taxon>
        <taxon>Saprolegniales</taxon>
        <taxon>Achlyaceae</taxon>
        <taxon>Achlya</taxon>
    </lineage>
</organism>
<dbReference type="NCBIfam" id="TIGR01557">
    <property type="entry name" value="myb_SHAQKYF"/>
    <property type="match status" value="1"/>
</dbReference>
<dbReference type="Proteomes" id="UP000243579">
    <property type="component" value="Unassembled WGS sequence"/>
</dbReference>
<evidence type="ECO:0000256" key="3">
    <source>
        <dbReference type="ARBA" id="ARBA00023242"/>
    </source>
</evidence>
<feature type="compositionally biased region" description="Polar residues" evidence="4">
    <location>
        <begin position="78"/>
        <end position="109"/>
    </location>
</feature>
<dbReference type="STRING" id="1202772.A0A1V9YJT3"/>
<name>A0A1V9YJT3_ACHHY</name>
<feature type="region of interest" description="Disordered" evidence="4">
    <location>
        <begin position="376"/>
        <end position="395"/>
    </location>
</feature>
<feature type="compositionally biased region" description="Basic and acidic residues" evidence="4">
    <location>
        <begin position="1"/>
        <end position="11"/>
    </location>
</feature>
<evidence type="ECO:0000313" key="5">
    <source>
        <dbReference type="EMBL" id="OQR85936.1"/>
    </source>
</evidence>
<dbReference type="FunFam" id="1.10.10.60:FF:000007">
    <property type="entry name" value="Two-component response regulator"/>
    <property type="match status" value="1"/>
</dbReference>
<comment type="caution">
    <text evidence="5">The sequence shown here is derived from an EMBL/GenBank/DDBJ whole genome shotgun (WGS) entry which is preliminary data.</text>
</comment>
<dbReference type="InterPro" id="IPR046955">
    <property type="entry name" value="PHR1-like"/>
</dbReference>
<dbReference type="SUPFAM" id="SSF46689">
    <property type="entry name" value="Homeodomain-like"/>
    <property type="match status" value="1"/>
</dbReference>
<dbReference type="GO" id="GO:0003677">
    <property type="term" value="F:DNA binding"/>
    <property type="evidence" value="ECO:0007669"/>
    <property type="project" value="InterPro"/>
</dbReference>
<evidence type="ECO:0000256" key="4">
    <source>
        <dbReference type="SAM" id="MobiDB-lite"/>
    </source>
</evidence>
<dbReference type="GO" id="GO:0003700">
    <property type="term" value="F:DNA-binding transcription factor activity"/>
    <property type="evidence" value="ECO:0007669"/>
    <property type="project" value="InterPro"/>
</dbReference>
<feature type="compositionally biased region" description="Acidic residues" evidence="4">
    <location>
        <begin position="228"/>
        <end position="241"/>
    </location>
</feature>
<protein>
    <recommendedName>
        <fullName evidence="7">Myb-like domain-containing protein</fullName>
    </recommendedName>
</protein>
<proteinExistence type="predicted"/>
<keyword evidence="3" id="KW-0539">Nucleus</keyword>
<evidence type="ECO:0008006" key="7">
    <source>
        <dbReference type="Google" id="ProtNLM"/>
    </source>
</evidence>
<reference evidence="5 6" key="1">
    <citation type="journal article" date="2014" name="Genome Biol. Evol.">
        <title>The secreted proteins of Achlya hypogyna and Thraustotheca clavata identify the ancestral oomycete secretome and reveal gene acquisitions by horizontal gene transfer.</title>
        <authorList>
            <person name="Misner I."/>
            <person name="Blouin N."/>
            <person name="Leonard G."/>
            <person name="Richards T.A."/>
            <person name="Lane C.E."/>
        </authorList>
    </citation>
    <scope>NUCLEOTIDE SEQUENCE [LARGE SCALE GENOMIC DNA]</scope>
    <source>
        <strain evidence="5 6">ATCC 48635</strain>
    </source>
</reference>
<evidence type="ECO:0000313" key="6">
    <source>
        <dbReference type="Proteomes" id="UP000243579"/>
    </source>
</evidence>
<keyword evidence="2" id="KW-0804">Transcription</keyword>
<dbReference type="InterPro" id="IPR006447">
    <property type="entry name" value="Myb_dom_plants"/>
</dbReference>
<dbReference type="AlphaFoldDB" id="A0A1V9YJT3"/>
<dbReference type="PANTHER" id="PTHR31499:SF83">
    <property type="entry name" value="MYB FAMILY TRANSCRIPTION FACTOR PHL7-LIKE ISOFORM X2"/>
    <property type="match status" value="1"/>
</dbReference>
<feature type="compositionally biased region" description="Low complexity" evidence="4">
    <location>
        <begin position="448"/>
        <end position="459"/>
    </location>
</feature>
<feature type="compositionally biased region" description="Low complexity" evidence="4">
    <location>
        <begin position="312"/>
        <end position="325"/>
    </location>
</feature>
<keyword evidence="6" id="KW-1185">Reference proteome</keyword>
<gene>
    <name evidence="5" type="ORF">ACHHYP_11163</name>
</gene>
<feature type="region of interest" description="Disordered" evidence="4">
    <location>
        <begin position="1"/>
        <end position="30"/>
    </location>
</feature>
<evidence type="ECO:0000256" key="2">
    <source>
        <dbReference type="ARBA" id="ARBA00023163"/>
    </source>
</evidence>
<feature type="non-terminal residue" evidence="5">
    <location>
        <position position="1"/>
    </location>
</feature>
<dbReference type="EMBL" id="JNBR01001551">
    <property type="protein sequence ID" value="OQR85936.1"/>
    <property type="molecule type" value="Genomic_DNA"/>
</dbReference>
<feature type="region of interest" description="Disordered" evidence="4">
    <location>
        <begin position="312"/>
        <end position="347"/>
    </location>
</feature>
<dbReference type="OrthoDB" id="60033at2759"/>